<dbReference type="EMBL" id="CP050253">
    <property type="protein sequence ID" value="QIQ22064.1"/>
    <property type="molecule type" value="Genomic_DNA"/>
</dbReference>
<dbReference type="PROSITE" id="PS51257">
    <property type="entry name" value="PROKAR_LIPOPROTEIN"/>
    <property type="match status" value="1"/>
</dbReference>
<reference evidence="8 9" key="1">
    <citation type="submission" date="2020-03" db="EMBL/GenBank/DDBJ databases">
        <title>Complete genome sequence of Orbus sp. IPMB12 (BCRC 80908).</title>
        <authorList>
            <person name="Lo W.-S."/>
            <person name="Chang T.-H."/>
            <person name="Kuo C.-H."/>
        </authorList>
    </citation>
    <scope>NUCLEOTIDE SEQUENCE [LARGE SCALE GENOMIC DNA]</scope>
    <source>
        <strain evidence="8 9">IPMB12</strain>
    </source>
</reference>
<evidence type="ECO:0000256" key="6">
    <source>
        <dbReference type="SAM" id="SignalP"/>
    </source>
</evidence>
<feature type="signal peptide" evidence="6">
    <location>
        <begin position="1"/>
        <end position="19"/>
    </location>
</feature>
<name>A0A6G9IEE2_9GAMM</name>
<dbReference type="InParanoid" id="A0A6G9IEE2"/>
<dbReference type="Gene3D" id="2.30.30.100">
    <property type="match status" value="1"/>
</dbReference>
<dbReference type="InterPro" id="IPR010920">
    <property type="entry name" value="LSM_dom_sf"/>
</dbReference>
<keyword evidence="1" id="KW-1003">Cell membrane</keyword>
<proteinExistence type="predicted"/>
<evidence type="ECO:0000256" key="1">
    <source>
        <dbReference type="ARBA" id="ARBA00022475"/>
    </source>
</evidence>
<feature type="domain" description="Lipoprotein YgdI/YgdR-like SH3-like" evidence="7">
    <location>
        <begin position="24"/>
        <end position="72"/>
    </location>
</feature>
<keyword evidence="3" id="KW-0472">Membrane</keyword>
<dbReference type="KEGG" id="orb:IPMB12_10435"/>
<gene>
    <name evidence="8" type="ORF">IPMB12_10435</name>
</gene>
<evidence type="ECO:0000256" key="4">
    <source>
        <dbReference type="ARBA" id="ARBA00023139"/>
    </source>
</evidence>
<evidence type="ECO:0000259" key="7">
    <source>
        <dbReference type="Pfam" id="PF06004"/>
    </source>
</evidence>
<evidence type="ECO:0000256" key="3">
    <source>
        <dbReference type="ARBA" id="ARBA00023136"/>
    </source>
</evidence>
<accession>A0A6G9IEE2</accession>
<dbReference type="Pfam" id="PF06004">
    <property type="entry name" value="DUF903"/>
    <property type="match status" value="1"/>
</dbReference>
<feature type="chain" id="PRO_5026055513" evidence="6">
    <location>
        <begin position="20"/>
        <end position="76"/>
    </location>
</feature>
<keyword evidence="5 8" id="KW-0449">Lipoprotein</keyword>
<keyword evidence="2 6" id="KW-0732">Signal</keyword>
<dbReference type="InterPro" id="IPR010305">
    <property type="entry name" value="YgdI/YgdR-like"/>
</dbReference>
<evidence type="ECO:0000256" key="5">
    <source>
        <dbReference type="ARBA" id="ARBA00023288"/>
    </source>
</evidence>
<dbReference type="AlphaFoldDB" id="A0A6G9IEE2"/>
<evidence type="ECO:0000256" key="2">
    <source>
        <dbReference type="ARBA" id="ARBA00022729"/>
    </source>
</evidence>
<dbReference type="NCBIfam" id="NF033216">
    <property type="entry name" value="lipo_YgdI_YgdR"/>
    <property type="match status" value="1"/>
</dbReference>
<protein>
    <submittedName>
        <fullName evidence="8">YgdI/YgdR family lipoprotein</fullName>
    </submittedName>
</protein>
<organism evidence="8 9">
    <name type="scientific">Zophobihabitans entericus</name>
    <dbReference type="NCBI Taxonomy" id="1635327"/>
    <lineage>
        <taxon>Bacteria</taxon>
        <taxon>Pseudomonadati</taxon>
        <taxon>Pseudomonadota</taxon>
        <taxon>Gammaproteobacteria</taxon>
        <taxon>Orbales</taxon>
        <taxon>Orbaceae</taxon>
        <taxon>Zophobihabitans</taxon>
    </lineage>
</organism>
<keyword evidence="9" id="KW-1185">Reference proteome</keyword>
<dbReference type="SUPFAM" id="SSF50182">
    <property type="entry name" value="Sm-like ribonucleoproteins"/>
    <property type="match status" value="1"/>
</dbReference>
<sequence length="76" mass="8169">MKSKLLATLVITGSIALLGGCATPSQITMKDGTVIRTADSPKFDEDTGFYQFEILETGHPNSINKDEIISIEPLAD</sequence>
<dbReference type="Proteomes" id="UP000501168">
    <property type="component" value="Chromosome"/>
</dbReference>
<dbReference type="RefSeq" id="WP_166917361.1">
    <property type="nucleotide sequence ID" value="NZ_CP050253.1"/>
</dbReference>
<dbReference type="InterPro" id="IPR047807">
    <property type="entry name" value="YgdI/YgdR-like_SH3-like"/>
</dbReference>
<dbReference type="PANTHER" id="PTHR37011">
    <property type="entry name" value="POT FAMILY PEPTIDE TRANSPORT PROTEIN-RELATED"/>
    <property type="match status" value="1"/>
</dbReference>
<dbReference type="PANTHER" id="PTHR37011:SF1">
    <property type="entry name" value="POT FAMILY PEPTIDE TRANSPORT PROTEIN"/>
    <property type="match status" value="1"/>
</dbReference>
<keyword evidence="4" id="KW-0564">Palmitate</keyword>
<evidence type="ECO:0000313" key="9">
    <source>
        <dbReference type="Proteomes" id="UP000501168"/>
    </source>
</evidence>
<evidence type="ECO:0000313" key="8">
    <source>
        <dbReference type="EMBL" id="QIQ22064.1"/>
    </source>
</evidence>